<keyword evidence="2" id="KW-0808">Transferase</keyword>
<dbReference type="PANTHER" id="PTHR43685:SF2">
    <property type="entry name" value="GLYCOSYLTRANSFERASE 2-LIKE DOMAIN-CONTAINING PROTEIN"/>
    <property type="match status" value="1"/>
</dbReference>
<organism evidence="2 3">
    <name type="scientific">Pontibacter actiniarum</name>
    <dbReference type="NCBI Taxonomy" id="323450"/>
    <lineage>
        <taxon>Bacteria</taxon>
        <taxon>Pseudomonadati</taxon>
        <taxon>Bacteroidota</taxon>
        <taxon>Cytophagia</taxon>
        <taxon>Cytophagales</taxon>
        <taxon>Hymenobacteraceae</taxon>
        <taxon>Pontibacter</taxon>
    </lineage>
</organism>
<dbReference type="AlphaFoldDB" id="A0A1X9YMA4"/>
<dbReference type="Proteomes" id="UP000266292">
    <property type="component" value="Chromosome"/>
</dbReference>
<protein>
    <submittedName>
        <fullName evidence="2">Glycosyl transferase</fullName>
    </submittedName>
</protein>
<dbReference type="Pfam" id="PF00535">
    <property type="entry name" value="Glycos_transf_2"/>
    <property type="match status" value="1"/>
</dbReference>
<evidence type="ECO:0000259" key="1">
    <source>
        <dbReference type="Pfam" id="PF00535"/>
    </source>
</evidence>
<dbReference type="InterPro" id="IPR029044">
    <property type="entry name" value="Nucleotide-diphossugar_trans"/>
</dbReference>
<name>A0A1X9YMA4_9BACT</name>
<sequence>MTPLPLVSIVCLCYNHERFLRPALDSVLAQTYPNLEIVIVDDSSTDGSVRIIEEYLQQHPRLRFISTGTNLGNTRAFNKGWRASRGRFVLDFATDDVLLPDRVTQQVEQFQRLGPGYGVVYSDAEYISDDGQHLYLHSQKYTAAPDGNVFADVLRRYFICPPTMLMRREVLEDLQGYDEALAYEDFDFWVRSARKYQYAYLPQVTTQRRVHQHSLSSGWYQKGNRLLASTVQVCEKAARLIQTPEEREALAVRLKYEARHAYLSGNFTEAGQLLGMLKNLLGQPPFMYRFISLLNRGKIDLGFLRALYYRWRYGR</sequence>
<dbReference type="PANTHER" id="PTHR43685">
    <property type="entry name" value="GLYCOSYLTRANSFERASE"/>
    <property type="match status" value="1"/>
</dbReference>
<dbReference type="SUPFAM" id="SSF53448">
    <property type="entry name" value="Nucleotide-diphospho-sugar transferases"/>
    <property type="match status" value="1"/>
</dbReference>
<dbReference type="KEGG" id="pact:CA264_00285"/>
<dbReference type="GO" id="GO:0016740">
    <property type="term" value="F:transferase activity"/>
    <property type="evidence" value="ECO:0007669"/>
    <property type="project" value="UniProtKB-KW"/>
</dbReference>
<gene>
    <name evidence="2" type="ORF">CA264_00285</name>
</gene>
<dbReference type="InterPro" id="IPR050834">
    <property type="entry name" value="Glycosyltransf_2"/>
</dbReference>
<dbReference type="RefSeq" id="WP_025609401.1">
    <property type="nucleotide sequence ID" value="NZ_CP021235.1"/>
</dbReference>
<dbReference type="InterPro" id="IPR001173">
    <property type="entry name" value="Glyco_trans_2-like"/>
</dbReference>
<evidence type="ECO:0000313" key="2">
    <source>
        <dbReference type="EMBL" id="ARS33998.1"/>
    </source>
</evidence>
<reference evidence="3" key="1">
    <citation type="submission" date="2017-05" db="EMBL/GenBank/DDBJ databases">
        <authorList>
            <person name="Ray J."/>
            <person name="Price M."/>
            <person name="Deutschbauer A."/>
        </authorList>
    </citation>
    <scope>NUCLEOTIDE SEQUENCE [LARGE SCALE GENOMIC DNA]</scope>
    <source>
        <strain evidence="3">DSM 19842</strain>
    </source>
</reference>
<dbReference type="STRING" id="709015.GCA_000472485_04235"/>
<keyword evidence="3" id="KW-1185">Reference proteome</keyword>
<accession>A0A1X9YMA4</accession>
<evidence type="ECO:0000313" key="3">
    <source>
        <dbReference type="Proteomes" id="UP000266292"/>
    </source>
</evidence>
<feature type="domain" description="Glycosyltransferase 2-like" evidence="1">
    <location>
        <begin position="8"/>
        <end position="174"/>
    </location>
</feature>
<dbReference type="EMBL" id="CP021235">
    <property type="protein sequence ID" value="ARS33998.1"/>
    <property type="molecule type" value="Genomic_DNA"/>
</dbReference>
<dbReference type="OrthoDB" id="396512at2"/>
<dbReference type="Gene3D" id="3.90.550.10">
    <property type="entry name" value="Spore Coat Polysaccharide Biosynthesis Protein SpsA, Chain A"/>
    <property type="match status" value="1"/>
</dbReference>
<proteinExistence type="predicted"/>